<evidence type="ECO:0000256" key="1">
    <source>
        <dbReference type="ARBA" id="ARBA00012528"/>
    </source>
</evidence>
<protein>
    <recommendedName>
        <fullName evidence="1">diguanylate cyclase</fullName>
        <ecNumber evidence="1">2.7.7.65</ecNumber>
    </recommendedName>
</protein>
<evidence type="ECO:0000259" key="6">
    <source>
        <dbReference type="PROSITE" id="PS50887"/>
    </source>
</evidence>
<feature type="domain" description="GGDEF" evidence="6">
    <location>
        <begin position="471"/>
        <end position="600"/>
    </location>
</feature>
<feature type="compositionally biased region" description="Basic and acidic residues" evidence="3">
    <location>
        <begin position="592"/>
        <end position="609"/>
    </location>
</feature>
<dbReference type="PROSITE" id="PS50887">
    <property type="entry name" value="GGDEF"/>
    <property type="match status" value="1"/>
</dbReference>
<dbReference type="InterPro" id="IPR029787">
    <property type="entry name" value="Nucleotide_cyclase"/>
</dbReference>
<dbReference type="InterPro" id="IPR050469">
    <property type="entry name" value="Diguanylate_Cyclase"/>
</dbReference>
<evidence type="ECO:0000313" key="8">
    <source>
        <dbReference type="Proteomes" id="UP000199470"/>
    </source>
</evidence>
<evidence type="ECO:0000256" key="3">
    <source>
        <dbReference type="SAM" id="MobiDB-lite"/>
    </source>
</evidence>
<dbReference type="NCBIfam" id="TIGR00254">
    <property type="entry name" value="GGDEF"/>
    <property type="match status" value="1"/>
</dbReference>
<evidence type="ECO:0000256" key="2">
    <source>
        <dbReference type="ARBA" id="ARBA00034247"/>
    </source>
</evidence>
<accession>A0A1I4QI99</accession>
<keyword evidence="4" id="KW-0472">Membrane</keyword>
<proteinExistence type="predicted"/>
<dbReference type="SMART" id="SM00267">
    <property type="entry name" value="GGDEF"/>
    <property type="match status" value="1"/>
</dbReference>
<dbReference type="FunFam" id="3.30.70.270:FF:000001">
    <property type="entry name" value="Diguanylate cyclase domain protein"/>
    <property type="match status" value="1"/>
</dbReference>
<dbReference type="PANTHER" id="PTHR45138">
    <property type="entry name" value="REGULATORY COMPONENTS OF SENSORY TRANSDUCTION SYSTEM"/>
    <property type="match status" value="1"/>
</dbReference>
<dbReference type="PANTHER" id="PTHR45138:SF9">
    <property type="entry name" value="DIGUANYLATE CYCLASE DGCM-RELATED"/>
    <property type="match status" value="1"/>
</dbReference>
<feature type="domain" description="HAMP" evidence="5">
    <location>
        <begin position="318"/>
        <end position="382"/>
    </location>
</feature>
<dbReference type="GO" id="GO:0016020">
    <property type="term" value="C:membrane"/>
    <property type="evidence" value="ECO:0007669"/>
    <property type="project" value="InterPro"/>
</dbReference>
<dbReference type="EC" id="2.7.7.65" evidence="1"/>
<feature type="region of interest" description="Disordered" evidence="3">
    <location>
        <begin position="592"/>
        <end position="611"/>
    </location>
</feature>
<dbReference type="SMART" id="SM00304">
    <property type="entry name" value="HAMP"/>
    <property type="match status" value="1"/>
</dbReference>
<dbReference type="Pfam" id="PF00990">
    <property type="entry name" value="GGDEF"/>
    <property type="match status" value="1"/>
</dbReference>
<dbReference type="CDD" id="cd01949">
    <property type="entry name" value="GGDEF"/>
    <property type="match status" value="1"/>
</dbReference>
<keyword evidence="4" id="KW-1133">Transmembrane helix</keyword>
<dbReference type="InterPro" id="IPR000160">
    <property type="entry name" value="GGDEF_dom"/>
</dbReference>
<dbReference type="GO" id="GO:0007165">
    <property type="term" value="P:signal transduction"/>
    <property type="evidence" value="ECO:0007669"/>
    <property type="project" value="InterPro"/>
</dbReference>
<dbReference type="InterPro" id="IPR043128">
    <property type="entry name" value="Rev_trsase/Diguanyl_cyclase"/>
</dbReference>
<dbReference type="InterPro" id="IPR003660">
    <property type="entry name" value="HAMP_dom"/>
</dbReference>
<comment type="catalytic activity">
    <reaction evidence="2">
        <text>2 GTP = 3',3'-c-di-GMP + 2 diphosphate</text>
        <dbReference type="Rhea" id="RHEA:24898"/>
        <dbReference type="ChEBI" id="CHEBI:33019"/>
        <dbReference type="ChEBI" id="CHEBI:37565"/>
        <dbReference type="ChEBI" id="CHEBI:58805"/>
        <dbReference type="EC" id="2.7.7.65"/>
    </reaction>
</comment>
<dbReference type="SUPFAM" id="SSF55073">
    <property type="entry name" value="Nucleotide cyclase"/>
    <property type="match status" value="1"/>
</dbReference>
<dbReference type="Proteomes" id="UP000199470">
    <property type="component" value="Unassembled WGS sequence"/>
</dbReference>
<dbReference type="RefSeq" id="WP_174900593.1">
    <property type="nucleotide sequence ID" value="NZ_FOTW01000019.1"/>
</dbReference>
<dbReference type="AlphaFoldDB" id="A0A1I4QI99"/>
<dbReference type="STRING" id="758825.SAMN02982985_03941"/>
<evidence type="ECO:0000259" key="5">
    <source>
        <dbReference type="PROSITE" id="PS50885"/>
    </source>
</evidence>
<dbReference type="Gene3D" id="3.30.70.270">
    <property type="match status" value="1"/>
</dbReference>
<dbReference type="GO" id="GO:0052621">
    <property type="term" value="F:diguanylate cyclase activity"/>
    <property type="evidence" value="ECO:0007669"/>
    <property type="project" value="UniProtKB-EC"/>
</dbReference>
<evidence type="ECO:0000313" key="7">
    <source>
        <dbReference type="EMBL" id="SFM39852.1"/>
    </source>
</evidence>
<feature type="transmembrane region" description="Helical" evidence="4">
    <location>
        <begin position="17"/>
        <end position="39"/>
    </location>
</feature>
<organism evidence="7 8">
    <name type="scientific">Rugamonas rubra</name>
    <dbReference type="NCBI Taxonomy" id="758825"/>
    <lineage>
        <taxon>Bacteria</taxon>
        <taxon>Pseudomonadati</taxon>
        <taxon>Pseudomonadota</taxon>
        <taxon>Betaproteobacteria</taxon>
        <taxon>Burkholderiales</taxon>
        <taxon>Oxalobacteraceae</taxon>
        <taxon>Telluria group</taxon>
        <taxon>Rugamonas</taxon>
    </lineage>
</organism>
<dbReference type="PROSITE" id="PS50885">
    <property type="entry name" value="HAMP"/>
    <property type="match status" value="1"/>
</dbReference>
<feature type="transmembrane region" description="Helical" evidence="4">
    <location>
        <begin position="294"/>
        <end position="317"/>
    </location>
</feature>
<name>A0A1I4QI99_9BURK</name>
<keyword evidence="8" id="KW-1185">Reference proteome</keyword>
<evidence type="ECO:0000256" key="4">
    <source>
        <dbReference type="SAM" id="Phobius"/>
    </source>
</evidence>
<sequence length="635" mass="68461">MIVAIRHILKHSIRARLIAMTGAIVVAVVCLLTCVMALLGASSLRQESDAQLAQSLGQSAALLGNFIEVRESALDQWAVHPLVDAMFGDPEVAGIFVPNLHNFFGKIRAQEPWLSQVFLIQDQQVLYSDDQRFEFSRDGNGVAAGLALIARLPARGASVLDLRRLRAGPSQQVLLLKRPVFKDGRPLPGASVVLLLDFAQIQQKLFGQIRIGHSGFISIAASDLSGKVVLPAQPDLGGSERGDFRQASAAWRSWSDIPERYGSIVFRRQHLDGTPFAIVGVASRDDIRASVLRLVALSAALGLLALLFGVCCAIYFAGRLTGPILTLTLKAEQLARYHAGEVDAATPSGRMPKLDGLDRHDELGRLAHSFARLQAAIHDKIALIENQNQLLTTQDAQTQELNQSLERKVQERTGQLQQALLAQQAFGEQLQEKNRELDRLSITDRLTGLCNRLRLDQVLDDEIKRYQRCGTPFALVLLDVDHFKRVNDTFGHQAGDIVLAEMADLLATGTRALDVVGRWGGEEFLLVCRDTELDGAALLAGKLREQIAGHLFRVGGGKTCSFGVTSVAPGDTLAQMIARADRALYRSKAGGRDRVELEGGPDGAEKAAEKAVAAAASAAPAGAAGPAQPAGRVPA</sequence>
<reference evidence="7 8" key="1">
    <citation type="submission" date="2016-10" db="EMBL/GenBank/DDBJ databases">
        <authorList>
            <person name="de Groot N.N."/>
        </authorList>
    </citation>
    <scope>NUCLEOTIDE SEQUENCE [LARGE SCALE GENOMIC DNA]</scope>
    <source>
        <strain evidence="7 8">ATCC 43154</strain>
    </source>
</reference>
<keyword evidence="4" id="KW-0812">Transmembrane</keyword>
<dbReference type="Gene3D" id="6.10.340.10">
    <property type="match status" value="1"/>
</dbReference>
<dbReference type="EMBL" id="FOTW01000019">
    <property type="protein sequence ID" value="SFM39852.1"/>
    <property type="molecule type" value="Genomic_DNA"/>
</dbReference>
<gene>
    <name evidence="7" type="ORF">SAMN02982985_03941</name>
</gene>